<accession>A0AAW7DY46</accession>
<evidence type="ECO:0000256" key="1">
    <source>
        <dbReference type="SAM" id="SignalP"/>
    </source>
</evidence>
<feature type="signal peptide" evidence="1">
    <location>
        <begin position="1"/>
        <end position="19"/>
    </location>
</feature>
<feature type="chain" id="PRO_5043476654" description="Fimbrial protein" evidence="1">
    <location>
        <begin position="20"/>
        <end position="410"/>
    </location>
</feature>
<dbReference type="RefSeq" id="WP_286594560.1">
    <property type="nucleotide sequence ID" value="NZ_JACANB010000017.1"/>
</dbReference>
<evidence type="ECO:0008006" key="4">
    <source>
        <dbReference type="Google" id="ProtNLM"/>
    </source>
</evidence>
<gene>
    <name evidence="2" type="ORF">HX099_11880</name>
</gene>
<reference evidence="2" key="2">
    <citation type="journal article" date="2022" name="Sci. Total Environ.">
        <title>Prevalence, transmission, and molecular epidemiology of tet(X)-positive bacteria among humans, animals, and environmental niches in China: An epidemiological, and genomic-based study.</title>
        <authorList>
            <person name="Dong N."/>
            <person name="Zeng Y."/>
            <person name="Cai C."/>
            <person name="Sun C."/>
            <person name="Lu J."/>
            <person name="Liu C."/>
            <person name="Zhou H."/>
            <person name="Sun Q."/>
            <person name="Shu L."/>
            <person name="Wang H."/>
            <person name="Wang Y."/>
            <person name="Wang S."/>
            <person name="Wu C."/>
            <person name="Chan E.W."/>
            <person name="Chen G."/>
            <person name="Shen Z."/>
            <person name="Chen S."/>
            <person name="Zhang R."/>
        </authorList>
    </citation>
    <scope>NUCLEOTIDE SEQUENCE</scope>
    <source>
        <strain evidence="2">DF46-2-2</strain>
    </source>
</reference>
<dbReference type="AlphaFoldDB" id="A0AAW7DY46"/>
<protein>
    <recommendedName>
        <fullName evidence="4">Fimbrial protein</fullName>
    </recommendedName>
</protein>
<proteinExistence type="predicted"/>
<sequence length="410" mass="44245">MLKYLILCLSLMLALPSYAALIVDGGVLRGQACAENIFNIVALPYRDRTNSGGRMLFMVGTGNMGGLKLSGGVDNPSFMEFDLAGGSEFKCSGDNEILGFTYAGLDRLPIVDIDQKVTVEVNLPAVGDGYFEIGNGLAMKLFVEHLYVEGGVISINQAVIPGTPLQVFYTENEKKKNKVGPTFTARLKVVGEVTPGKDIFEREVARIIYRTTRTSGPNVGKYEEVNMPLLFTINVDQASLRTCTLDSEHRDFSLIAVAKPDLDAGRELQGGQITLGPVTCPAGVDVKASFYDHNSTGGLKDYLRTVYTDDESVKSQYAFKFFDTAGGPALKFLPIAQWNAGYDSTVVSDGVGVGVGVAANDTTVDFSDGTTTVEGSIEKNFIVKYVKTVEDGEDHAGAIKGLMTVQFLYY</sequence>
<reference evidence="2" key="1">
    <citation type="submission" date="2020-06" db="EMBL/GenBank/DDBJ databases">
        <authorList>
            <person name="Dong N."/>
        </authorList>
    </citation>
    <scope>NUCLEOTIDE SEQUENCE</scope>
    <source>
        <strain evidence="2">DF46-2-2</strain>
    </source>
</reference>
<dbReference type="EMBL" id="JACANB010000017">
    <property type="protein sequence ID" value="MDM1697347.1"/>
    <property type="molecule type" value="Genomic_DNA"/>
</dbReference>
<organism evidence="2 3">
    <name type="scientific">Thiopseudomonas alkaliphila</name>
    <dbReference type="NCBI Taxonomy" id="1697053"/>
    <lineage>
        <taxon>Bacteria</taxon>
        <taxon>Pseudomonadati</taxon>
        <taxon>Pseudomonadota</taxon>
        <taxon>Gammaproteobacteria</taxon>
        <taxon>Pseudomonadales</taxon>
        <taxon>Pseudomonadaceae</taxon>
        <taxon>Thiopseudomonas</taxon>
    </lineage>
</organism>
<name>A0AAW7DY46_9GAMM</name>
<dbReference type="Proteomes" id="UP001173465">
    <property type="component" value="Unassembled WGS sequence"/>
</dbReference>
<evidence type="ECO:0000313" key="3">
    <source>
        <dbReference type="Proteomes" id="UP001173465"/>
    </source>
</evidence>
<comment type="caution">
    <text evidence="2">The sequence shown here is derived from an EMBL/GenBank/DDBJ whole genome shotgun (WGS) entry which is preliminary data.</text>
</comment>
<keyword evidence="1" id="KW-0732">Signal</keyword>
<evidence type="ECO:0000313" key="2">
    <source>
        <dbReference type="EMBL" id="MDM1697347.1"/>
    </source>
</evidence>